<keyword evidence="2" id="KW-0812">Transmembrane</keyword>
<dbReference type="Proteomes" id="UP000261212">
    <property type="component" value="Unassembled WGS sequence"/>
</dbReference>
<evidence type="ECO:0000313" key="3">
    <source>
        <dbReference type="EMBL" id="RGD73538.1"/>
    </source>
</evidence>
<organism evidence="3 4">
    <name type="scientific">Anaerofustis stercorihominis</name>
    <dbReference type="NCBI Taxonomy" id="214853"/>
    <lineage>
        <taxon>Bacteria</taxon>
        <taxon>Bacillati</taxon>
        <taxon>Bacillota</taxon>
        <taxon>Clostridia</taxon>
        <taxon>Eubacteriales</taxon>
        <taxon>Eubacteriaceae</taxon>
        <taxon>Anaerofustis</taxon>
    </lineage>
</organism>
<comment type="caution">
    <text evidence="3">The sequence shown here is derived from an EMBL/GenBank/DDBJ whole genome shotgun (WGS) entry which is preliminary data.</text>
</comment>
<feature type="transmembrane region" description="Helical" evidence="2">
    <location>
        <begin position="35"/>
        <end position="53"/>
    </location>
</feature>
<name>A0A3E3DXW5_9FIRM</name>
<dbReference type="AlphaFoldDB" id="A0A3E3DXW5"/>
<accession>A0A3E3DXW5</accession>
<protein>
    <recommendedName>
        <fullName evidence="5">Septum formation initiator family protein</fullName>
    </recommendedName>
</protein>
<feature type="coiled-coil region" evidence="1">
    <location>
        <begin position="65"/>
        <end position="92"/>
    </location>
</feature>
<dbReference type="RefSeq" id="WP_083781771.1">
    <property type="nucleotide sequence ID" value="NZ_CAUFKS010000057.1"/>
</dbReference>
<sequence length="121" mass="14494">MRREDLELLNPQDSIEARKRKKKRLKKRAGKKKRVILLILTAVFTLFAVKMLTMEYKYYSLNKQKNELTQQISEEKLKSKELNEELNNSDSKSYIEYLAKKYLGLIYPNEKVYVTNEKDKK</sequence>
<dbReference type="InterPro" id="IPR007060">
    <property type="entry name" value="FtsL/DivIC"/>
</dbReference>
<dbReference type="Pfam" id="PF04977">
    <property type="entry name" value="DivIC"/>
    <property type="match status" value="1"/>
</dbReference>
<proteinExistence type="predicted"/>
<evidence type="ECO:0008006" key="5">
    <source>
        <dbReference type="Google" id="ProtNLM"/>
    </source>
</evidence>
<evidence type="ECO:0000256" key="2">
    <source>
        <dbReference type="SAM" id="Phobius"/>
    </source>
</evidence>
<reference evidence="3 4" key="1">
    <citation type="submission" date="2018-08" db="EMBL/GenBank/DDBJ databases">
        <title>A genome reference for cultivated species of the human gut microbiota.</title>
        <authorList>
            <person name="Zou Y."/>
            <person name="Xue W."/>
            <person name="Luo G."/>
        </authorList>
    </citation>
    <scope>NUCLEOTIDE SEQUENCE [LARGE SCALE GENOMIC DNA]</scope>
    <source>
        <strain evidence="3 4">AM25-6</strain>
    </source>
</reference>
<evidence type="ECO:0000313" key="4">
    <source>
        <dbReference type="Proteomes" id="UP000261212"/>
    </source>
</evidence>
<evidence type="ECO:0000256" key="1">
    <source>
        <dbReference type="SAM" id="Coils"/>
    </source>
</evidence>
<keyword evidence="2" id="KW-0472">Membrane</keyword>
<dbReference type="EMBL" id="QUSM01000005">
    <property type="protein sequence ID" value="RGD73538.1"/>
    <property type="molecule type" value="Genomic_DNA"/>
</dbReference>
<gene>
    <name evidence="3" type="ORF">DW687_09265</name>
</gene>
<keyword evidence="1" id="KW-0175">Coiled coil</keyword>
<keyword evidence="2" id="KW-1133">Transmembrane helix</keyword>